<gene>
    <name evidence="1" type="ORF">A54_107</name>
</gene>
<name>A0AAE9TIQ9_9CAUD</name>
<dbReference type="EMBL" id="OP744025">
    <property type="protein sequence ID" value="UZZ64347.1"/>
    <property type="molecule type" value="Genomic_DNA"/>
</dbReference>
<dbReference type="Proteomes" id="UP001236076">
    <property type="component" value="Segment"/>
</dbReference>
<organism evidence="1 2">
    <name type="scientific">Escherichia phage A5-4</name>
    <dbReference type="NCBI Taxonomy" id="2996162"/>
    <lineage>
        <taxon>Viruses</taxon>
        <taxon>Duplodnaviria</taxon>
        <taxon>Heunggongvirae</taxon>
        <taxon>Uroviricota</taxon>
        <taxon>Caudoviricetes</taxon>
        <taxon>Vequintavirinae</taxon>
    </lineage>
</organism>
<evidence type="ECO:0000313" key="2">
    <source>
        <dbReference type="Proteomes" id="UP001236076"/>
    </source>
</evidence>
<reference evidence="1 2" key="1">
    <citation type="submission" date="2022-10" db="EMBL/GenBank/DDBJ databases">
        <authorList>
            <person name="Cortes-Martin A."/>
            <person name="Buttimer C.T.H."/>
            <person name="Hill C."/>
        </authorList>
    </citation>
    <scope>NUCLEOTIDE SEQUENCE [LARGE SCALE GENOMIC DNA]</scope>
</reference>
<protein>
    <submittedName>
        <fullName evidence="1">Uncharacterized protein</fullName>
    </submittedName>
</protein>
<evidence type="ECO:0000313" key="1">
    <source>
        <dbReference type="EMBL" id="UZZ64347.1"/>
    </source>
</evidence>
<accession>A0AAE9TIQ9</accession>
<proteinExistence type="predicted"/>
<keyword evidence="2" id="KW-1185">Reference proteome</keyword>
<sequence length="61" mass="6859">MFASFLFSALALLPGMATVGEGEGVRCFQNIQEVKHYLHLFSIHNTSLIRLVKKNVVLLQQ</sequence>